<evidence type="ECO:0000259" key="4">
    <source>
        <dbReference type="PROSITE" id="PS01124"/>
    </source>
</evidence>
<dbReference type="Pfam" id="PF01965">
    <property type="entry name" value="DJ-1_PfpI"/>
    <property type="match status" value="1"/>
</dbReference>
<dbReference type="InterPro" id="IPR029062">
    <property type="entry name" value="Class_I_gatase-like"/>
</dbReference>
<name>A0A5P9NPP3_9GAMM</name>
<dbReference type="InterPro" id="IPR020449">
    <property type="entry name" value="Tscrpt_reg_AraC-type_HTH"/>
</dbReference>
<dbReference type="AlphaFoldDB" id="A0A5P9NPP3"/>
<protein>
    <submittedName>
        <fullName evidence="5">Helix-turn-helix domain-containing protein</fullName>
    </submittedName>
</protein>
<evidence type="ECO:0000313" key="6">
    <source>
        <dbReference type="Proteomes" id="UP000326287"/>
    </source>
</evidence>
<evidence type="ECO:0000256" key="1">
    <source>
        <dbReference type="ARBA" id="ARBA00023015"/>
    </source>
</evidence>
<dbReference type="PANTHER" id="PTHR43130:SF11">
    <property type="entry name" value="TRANSCRIPTIONAL REGULATORY PROTEIN"/>
    <property type="match status" value="1"/>
</dbReference>
<dbReference type="InterPro" id="IPR052158">
    <property type="entry name" value="INH-QAR"/>
</dbReference>
<dbReference type="SMART" id="SM00342">
    <property type="entry name" value="HTH_ARAC"/>
    <property type="match status" value="1"/>
</dbReference>
<dbReference type="InterPro" id="IPR018060">
    <property type="entry name" value="HTH_AraC"/>
</dbReference>
<dbReference type="KEGG" id="halc:EY643_09225"/>
<dbReference type="PRINTS" id="PR00032">
    <property type="entry name" value="HTHARAC"/>
</dbReference>
<proteinExistence type="predicted"/>
<dbReference type="CDD" id="cd03138">
    <property type="entry name" value="GATase1_AraC_2"/>
    <property type="match status" value="1"/>
</dbReference>
<reference evidence="5 6" key="1">
    <citation type="submission" date="2019-02" db="EMBL/GenBank/DDBJ databases">
        <authorList>
            <person name="Li S.-H."/>
        </authorList>
    </citation>
    <scope>NUCLEOTIDE SEQUENCE [LARGE SCALE GENOMIC DNA]</scope>
    <source>
        <strain evidence="5 6">IMCC14385</strain>
    </source>
</reference>
<dbReference type="InterPro" id="IPR009057">
    <property type="entry name" value="Homeodomain-like_sf"/>
</dbReference>
<feature type="domain" description="HTH araC/xylS-type" evidence="4">
    <location>
        <begin position="221"/>
        <end position="319"/>
    </location>
</feature>
<evidence type="ECO:0000313" key="5">
    <source>
        <dbReference type="EMBL" id="QFU77833.1"/>
    </source>
</evidence>
<keyword evidence="2" id="KW-0238">DNA-binding</keyword>
<evidence type="ECO:0000256" key="2">
    <source>
        <dbReference type="ARBA" id="ARBA00023125"/>
    </source>
</evidence>
<sequence length="330" mass="36545">MYRVGALLYPQALATSITLPLEILQAAAQLARVRSRHSASVSTVLAAPELTPITLFGGLTLTPETHYQDLDELDLLIIPAIWRNPQPIVAAAAPWLPKLREFADAGTRLCAVGTGACLLAEAGLLDGRPATTHWNYRDEFARRYPKVQLKSRHLITQSDTIYCVGSVNSIADMAVHLIEEWYGDSIARAVENQFSPEIRQPFRAAAYQTGPDDSHHDELVAQAQDILREQLSHPVTLRDIAARLGISDRSLNRRFHQACGTSPRAWLENLRITQARELLRHSNLPTNEVAWQVGISDASHFGKVFKRAVGITPAKYREAVRGKLFTPGVP</sequence>
<dbReference type="Gene3D" id="3.40.50.880">
    <property type="match status" value="1"/>
</dbReference>
<dbReference type="OrthoDB" id="9803764at2"/>
<dbReference type="Proteomes" id="UP000326287">
    <property type="component" value="Chromosome"/>
</dbReference>
<dbReference type="PROSITE" id="PS01124">
    <property type="entry name" value="HTH_ARAC_FAMILY_2"/>
    <property type="match status" value="1"/>
</dbReference>
<organism evidence="5 6">
    <name type="scientific">Halioglobus maricola</name>
    <dbReference type="NCBI Taxonomy" id="2601894"/>
    <lineage>
        <taxon>Bacteria</taxon>
        <taxon>Pseudomonadati</taxon>
        <taxon>Pseudomonadota</taxon>
        <taxon>Gammaproteobacteria</taxon>
        <taxon>Cellvibrionales</taxon>
        <taxon>Halieaceae</taxon>
        <taxon>Halioglobus</taxon>
    </lineage>
</organism>
<keyword evidence="6" id="KW-1185">Reference proteome</keyword>
<dbReference type="GO" id="GO:0043565">
    <property type="term" value="F:sequence-specific DNA binding"/>
    <property type="evidence" value="ECO:0007669"/>
    <property type="project" value="InterPro"/>
</dbReference>
<keyword evidence="1" id="KW-0805">Transcription regulation</keyword>
<evidence type="ECO:0000256" key="3">
    <source>
        <dbReference type="ARBA" id="ARBA00023163"/>
    </source>
</evidence>
<dbReference type="Pfam" id="PF12833">
    <property type="entry name" value="HTH_18"/>
    <property type="match status" value="1"/>
</dbReference>
<dbReference type="EMBL" id="CP036422">
    <property type="protein sequence ID" value="QFU77833.1"/>
    <property type="molecule type" value="Genomic_DNA"/>
</dbReference>
<keyword evidence="3" id="KW-0804">Transcription</keyword>
<dbReference type="SUPFAM" id="SSF46689">
    <property type="entry name" value="Homeodomain-like"/>
    <property type="match status" value="2"/>
</dbReference>
<accession>A0A5P9NPP3</accession>
<dbReference type="SUPFAM" id="SSF52317">
    <property type="entry name" value="Class I glutamine amidotransferase-like"/>
    <property type="match status" value="1"/>
</dbReference>
<gene>
    <name evidence="5" type="ORF">EY643_09225</name>
</gene>
<dbReference type="PANTHER" id="PTHR43130">
    <property type="entry name" value="ARAC-FAMILY TRANSCRIPTIONAL REGULATOR"/>
    <property type="match status" value="1"/>
</dbReference>
<dbReference type="InterPro" id="IPR002818">
    <property type="entry name" value="DJ-1/PfpI"/>
</dbReference>
<dbReference type="Gene3D" id="1.10.10.60">
    <property type="entry name" value="Homeodomain-like"/>
    <property type="match status" value="2"/>
</dbReference>
<dbReference type="GO" id="GO:0003700">
    <property type="term" value="F:DNA-binding transcription factor activity"/>
    <property type="evidence" value="ECO:0007669"/>
    <property type="project" value="InterPro"/>
</dbReference>